<feature type="transmembrane region" description="Helical" evidence="1">
    <location>
        <begin position="39"/>
        <end position="57"/>
    </location>
</feature>
<dbReference type="Proteomes" id="UP000441925">
    <property type="component" value="Unassembled WGS sequence"/>
</dbReference>
<accession>A0A6N7VRC2</accession>
<reference evidence="2 3" key="1">
    <citation type="submission" date="2019-08" db="EMBL/GenBank/DDBJ databases">
        <title>In-depth cultivation of the pig gut microbiome towards novel bacterial diversity and tailored functional studies.</title>
        <authorList>
            <person name="Wylensek D."/>
            <person name="Hitch T.C.A."/>
            <person name="Clavel T."/>
        </authorList>
    </citation>
    <scope>NUCLEOTIDE SEQUENCE [LARGE SCALE GENOMIC DNA]</scope>
    <source>
        <strain evidence="2 3">WCA-380-WT-2B</strain>
    </source>
</reference>
<evidence type="ECO:0000313" key="3">
    <source>
        <dbReference type="Proteomes" id="UP000441925"/>
    </source>
</evidence>
<organism evidence="2 3">
    <name type="scientific">Anaerococcus porci</name>
    <dbReference type="NCBI Taxonomy" id="2652269"/>
    <lineage>
        <taxon>Bacteria</taxon>
        <taxon>Bacillati</taxon>
        <taxon>Bacillota</taxon>
        <taxon>Tissierellia</taxon>
        <taxon>Tissierellales</taxon>
        <taxon>Peptoniphilaceae</taxon>
        <taxon>Anaerococcus</taxon>
    </lineage>
</organism>
<sequence length="82" mass="9237">MENSKRKIRKRSDVFKMLDGRKVDDVCVKFTAKPEKERIRDKVLGLFIVGLMMLLALCGPNEITRTAGIALMFIGSCMAFLA</sequence>
<gene>
    <name evidence="2" type="ORF">FYJ26_03075</name>
</gene>
<protein>
    <submittedName>
        <fullName evidence="2">Uncharacterized protein</fullName>
    </submittedName>
</protein>
<proteinExistence type="predicted"/>
<comment type="caution">
    <text evidence="2">The sequence shown here is derived from an EMBL/GenBank/DDBJ whole genome shotgun (WGS) entry which is preliminary data.</text>
</comment>
<keyword evidence="1" id="KW-0812">Transmembrane</keyword>
<evidence type="ECO:0000256" key="1">
    <source>
        <dbReference type="SAM" id="Phobius"/>
    </source>
</evidence>
<keyword evidence="3" id="KW-1185">Reference proteome</keyword>
<dbReference type="AlphaFoldDB" id="A0A6N7VRC2"/>
<name>A0A6N7VRC2_9FIRM</name>
<keyword evidence="1" id="KW-0472">Membrane</keyword>
<evidence type="ECO:0000313" key="2">
    <source>
        <dbReference type="EMBL" id="MSS77406.1"/>
    </source>
</evidence>
<dbReference type="EMBL" id="VULQ01000002">
    <property type="protein sequence ID" value="MSS77406.1"/>
    <property type="molecule type" value="Genomic_DNA"/>
</dbReference>
<keyword evidence="1" id="KW-1133">Transmembrane helix</keyword>
<dbReference type="RefSeq" id="WP_154539498.1">
    <property type="nucleotide sequence ID" value="NZ_VULQ01000002.1"/>
</dbReference>